<comment type="caution">
    <text evidence="15">The sequence shown here is derived from an EMBL/GenBank/DDBJ whole genome shotgun (WGS) entry which is preliminary data.</text>
</comment>
<keyword evidence="8" id="KW-0051">Antiviral defense</keyword>
<evidence type="ECO:0000256" key="2">
    <source>
        <dbReference type="ARBA" id="ARBA00022737"/>
    </source>
</evidence>
<dbReference type="Proteomes" id="UP001148312">
    <property type="component" value="Unassembled WGS sequence"/>
</dbReference>
<evidence type="ECO:0000259" key="12">
    <source>
        <dbReference type="PROSITE" id="PS51192"/>
    </source>
</evidence>
<dbReference type="Gene3D" id="3.40.50.300">
    <property type="entry name" value="P-loop containing nucleotide triphosphate hydrolases"/>
    <property type="match status" value="2"/>
</dbReference>
<dbReference type="GO" id="GO:0003723">
    <property type="term" value="F:RNA binding"/>
    <property type="evidence" value="ECO:0007669"/>
    <property type="project" value="UniProtKB-UniRule"/>
</dbReference>
<sequence length="1303" mass="147171">MVWFLAPTRVLCTQQLAYLSKHMPAVSMRALTGDDGVDCWSNQAIWNRALEGMKVVISTHAVLADALTHGFIKLNQLALIVFDEAHHCMKSHPGNRIMRDFYHKAKSENVAVPSILGLTAAVDVAKIRYAESYCGSGHLTNDFIRQLEQNLDASCRAPLVEQQELTAYDSQRIVTKIAYTQIQDDSVNLPSYLHKLRILIEALKEQNGRTAPTDLLKIPRKAHAIWAQLGIWALRHYIYIKIPYVSHYIAGHEECLSGRGADPESTALIACLRSDIEGHVLHLVEPGNISNKVEALISFLLEKFSPDFSGIIFVRERITAYVLSALLNAHPLTRDLYQCAPCVSSTSDCESWAKNDAWSFEKTETVVSHFRSGLKNLIIATSVLEEGIDIPACRLVISFDSADNMIAFIQRRGRARHRVSEFALMEAIGVESISMRSKLWGDLEKQLQGICRDYERCAQAVEVGDEYSKETLLSLRTHTGFDFPFLIIVMALLTSENAISHLYHFCTTLRSGRPGIDRPEFSYENDRAELTRSTVYMPSGVDPSLRIVKGHHWWKTKRAARQDAAFQAVLALHSQDLINDHILPLFSDTAAAVEAVHEREVPSEMPIMPTISNLHDFWKEVPGHWMERTMYKCRIDFVENGESRPELSLALLTPVKLPRTANLNLYWDAKTTLTAILQPLNIETALAPSLRAMIRSITTLLLQSSRVRPLHSQYPDYFPFFIPDLPMQELEDWLFVNQGSFIIGTEQTKIPILSPSGFIRSPSLRFAPHIFVRWVREPNTKELSIECQKFGRRKNLLQRASLSSRTSSEPGGLKTACVAATDCIIDFMPWELSLASLAIPPIMQLLHQNLMAHSLRMKVLIDLPMIDSSLLTEAITTPASQWPTDYQRLEFFGDSILKLVVARHAFYKYPLWHEGYLSKFKDLLVSNQKLTQVAVHAHLERFICADFITLKYLMFSPAADRKQNRRFPKKTFADVLEALTAAAYESGGIPLSQELLAIFLPEIADISSALQSPQYEYYSFSTHLDQKIDLLLVFKFKNRALIWEALTHPSWQRDSTTGSYQRLEFLGDAVLEFLVSRNVHKWCPKLDEGRMSEIRAALVNADFLAFLCMELTMLETGCHGSKSRSDPPEMMAEPKIVSLWMFMRHDSPDLIKVQALCSTRYQSLGGLIKDELEEHVSYPWAKLAQLGPSKFYSDLIESTIGAIYVDSGGCLDTCERFLERISLLNYLERFAGKEIHLEHPTSKLHRISGTHTPRYEFQKQGNGLHSASVWLGSERIASVENCSTKNQAVVIVADAASKVLSGA</sequence>
<dbReference type="InterPro" id="IPR005034">
    <property type="entry name" value="Dicer_dimerisation"/>
</dbReference>
<evidence type="ECO:0000256" key="1">
    <source>
        <dbReference type="ARBA" id="ARBA00022721"/>
    </source>
</evidence>
<dbReference type="PROSITE" id="PS00517">
    <property type="entry name" value="RNASE_3_1"/>
    <property type="match status" value="1"/>
</dbReference>
<dbReference type="Pfam" id="PF00270">
    <property type="entry name" value="DEAD"/>
    <property type="match status" value="1"/>
</dbReference>
<dbReference type="GO" id="GO:0005524">
    <property type="term" value="F:ATP binding"/>
    <property type="evidence" value="ECO:0007669"/>
    <property type="project" value="UniProtKB-KW"/>
</dbReference>
<dbReference type="Pfam" id="PF00271">
    <property type="entry name" value="Helicase_C"/>
    <property type="match status" value="1"/>
</dbReference>
<dbReference type="InterPro" id="IPR038248">
    <property type="entry name" value="Dicer_dimer_sf"/>
</dbReference>
<accession>A0A9X0BLN8</accession>
<evidence type="ECO:0000313" key="16">
    <source>
        <dbReference type="Proteomes" id="UP001148312"/>
    </source>
</evidence>
<comment type="similarity">
    <text evidence="10">Belongs to the helicase family. Dicer subfamily.</text>
</comment>
<dbReference type="SUPFAM" id="SSF69065">
    <property type="entry name" value="RNase III domain-like"/>
    <property type="match status" value="2"/>
</dbReference>
<keyword evidence="3" id="KW-0547">Nucleotide-binding</keyword>
<evidence type="ECO:0000256" key="6">
    <source>
        <dbReference type="ARBA" id="ARBA00022840"/>
    </source>
</evidence>
<proteinExistence type="inferred from homology"/>
<keyword evidence="6" id="KW-0067">ATP-binding</keyword>
<keyword evidence="5 15" id="KW-0347">Helicase</keyword>
<dbReference type="EMBL" id="JAPWDQ010000014">
    <property type="protein sequence ID" value="KAJ5471804.1"/>
    <property type="molecule type" value="Genomic_DNA"/>
</dbReference>
<dbReference type="InterPro" id="IPR001650">
    <property type="entry name" value="Helicase_C-like"/>
</dbReference>
<dbReference type="Pfam" id="PF00636">
    <property type="entry name" value="Ribonuclease_3"/>
    <property type="match status" value="2"/>
</dbReference>
<evidence type="ECO:0000256" key="8">
    <source>
        <dbReference type="ARBA" id="ARBA00023118"/>
    </source>
</evidence>
<evidence type="ECO:0000259" key="14">
    <source>
        <dbReference type="PROSITE" id="PS51327"/>
    </source>
</evidence>
<dbReference type="InterPro" id="IPR014001">
    <property type="entry name" value="Helicase_ATP-bd"/>
</dbReference>
<reference evidence="15" key="2">
    <citation type="journal article" date="2023" name="IMA Fungus">
        <title>Comparative genomic study of the Penicillium genus elucidates a diverse pangenome and 15 lateral gene transfer events.</title>
        <authorList>
            <person name="Petersen C."/>
            <person name="Sorensen T."/>
            <person name="Nielsen M.R."/>
            <person name="Sondergaard T.E."/>
            <person name="Sorensen J.L."/>
            <person name="Fitzpatrick D.A."/>
            <person name="Frisvad J.C."/>
            <person name="Nielsen K.L."/>
        </authorList>
    </citation>
    <scope>NUCLEOTIDE SEQUENCE</scope>
    <source>
        <strain evidence="15">IBT 30728</strain>
    </source>
</reference>
<dbReference type="PROSITE" id="PS50142">
    <property type="entry name" value="RNASE_3_2"/>
    <property type="match status" value="2"/>
</dbReference>
<dbReference type="CDD" id="cd00593">
    <property type="entry name" value="RIBOc"/>
    <property type="match status" value="2"/>
</dbReference>
<dbReference type="InterPro" id="IPR036389">
    <property type="entry name" value="RNase_III_sf"/>
</dbReference>
<keyword evidence="1" id="KW-0930">Antiviral protein</keyword>
<dbReference type="PROSITE" id="PS51194">
    <property type="entry name" value="HELICASE_CTER"/>
    <property type="match status" value="1"/>
</dbReference>
<dbReference type="PROSITE" id="PS51327">
    <property type="entry name" value="DICER_DSRBF"/>
    <property type="match status" value="1"/>
</dbReference>
<dbReference type="InterPro" id="IPR011545">
    <property type="entry name" value="DEAD/DEAH_box_helicase_dom"/>
</dbReference>
<comment type="function">
    <text evidence="9">Dicer-like endonuclease involved in cleaving double-stranded RNA in the RNA interference (RNAi) pathway. Produces 21 to 25 bp dsRNAs (siRNAs) which target the selective destruction of homologous RNAs leading to sequence-specific suppression of gene expression, called post-transcriptional gene silencing (PTGS). Part of a broad host defense response against viral infection and transposons.</text>
</comment>
<dbReference type="GO" id="GO:0005634">
    <property type="term" value="C:nucleus"/>
    <property type="evidence" value="ECO:0007669"/>
    <property type="project" value="TreeGrafter"/>
</dbReference>
<dbReference type="PROSITE" id="PS51192">
    <property type="entry name" value="HELICASE_ATP_BIND_1"/>
    <property type="match status" value="1"/>
</dbReference>
<keyword evidence="7 10" id="KW-0694">RNA-binding</keyword>
<gene>
    <name evidence="15" type="ORF">N7539_008747</name>
</gene>
<name>A0A9X0BLN8_9EURO</name>
<dbReference type="GO" id="GO:0004525">
    <property type="term" value="F:ribonuclease III activity"/>
    <property type="evidence" value="ECO:0007669"/>
    <property type="project" value="InterPro"/>
</dbReference>
<dbReference type="PANTHER" id="PTHR14950">
    <property type="entry name" value="DICER-RELATED"/>
    <property type="match status" value="1"/>
</dbReference>
<evidence type="ECO:0000313" key="15">
    <source>
        <dbReference type="EMBL" id="KAJ5471804.1"/>
    </source>
</evidence>
<dbReference type="Pfam" id="PF03368">
    <property type="entry name" value="Dicer_dimer"/>
    <property type="match status" value="1"/>
</dbReference>
<protein>
    <submittedName>
        <fullName evidence="15">ATP-dependent helicase dcl2</fullName>
    </submittedName>
</protein>
<feature type="domain" description="Helicase C-terminal" evidence="13">
    <location>
        <begin position="292"/>
        <end position="451"/>
    </location>
</feature>
<dbReference type="SMART" id="SM00490">
    <property type="entry name" value="HELICc"/>
    <property type="match status" value="1"/>
</dbReference>
<evidence type="ECO:0000256" key="4">
    <source>
        <dbReference type="ARBA" id="ARBA00022801"/>
    </source>
</evidence>
<dbReference type="GO" id="GO:0051607">
    <property type="term" value="P:defense response to virus"/>
    <property type="evidence" value="ECO:0007669"/>
    <property type="project" value="UniProtKB-KW"/>
</dbReference>
<keyword evidence="16" id="KW-1185">Reference proteome</keyword>
<evidence type="ECO:0000259" key="13">
    <source>
        <dbReference type="PROSITE" id="PS51194"/>
    </source>
</evidence>
<dbReference type="GO" id="GO:0005737">
    <property type="term" value="C:cytoplasm"/>
    <property type="evidence" value="ECO:0007669"/>
    <property type="project" value="TreeGrafter"/>
</dbReference>
<keyword evidence="4" id="KW-0378">Hydrolase</keyword>
<reference evidence="15" key="1">
    <citation type="submission" date="2022-12" db="EMBL/GenBank/DDBJ databases">
        <authorList>
            <person name="Petersen C."/>
        </authorList>
    </citation>
    <scope>NUCLEOTIDE SEQUENCE</scope>
    <source>
        <strain evidence="15">IBT 30728</strain>
    </source>
</reference>
<dbReference type="SMART" id="SM00535">
    <property type="entry name" value="RIBOc"/>
    <property type="match status" value="2"/>
</dbReference>
<evidence type="ECO:0000256" key="7">
    <source>
        <dbReference type="ARBA" id="ARBA00022884"/>
    </source>
</evidence>
<organism evidence="15 16">
    <name type="scientific">Penicillium diatomitis</name>
    <dbReference type="NCBI Taxonomy" id="2819901"/>
    <lineage>
        <taxon>Eukaryota</taxon>
        <taxon>Fungi</taxon>
        <taxon>Dikarya</taxon>
        <taxon>Ascomycota</taxon>
        <taxon>Pezizomycotina</taxon>
        <taxon>Eurotiomycetes</taxon>
        <taxon>Eurotiomycetidae</taxon>
        <taxon>Eurotiales</taxon>
        <taxon>Aspergillaceae</taxon>
        <taxon>Penicillium</taxon>
    </lineage>
</organism>
<dbReference type="GeneID" id="81628592"/>
<feature type="domain" description="Helicase ATP-binding" evidence="12">
    <location>
        <begin position="1"/>
        <end position="140"/>
    </location>
</feature>
<feature type="domain" description="Dicer dsRNA-binding fold" evidence="14">
    <location>
        <begin position="498"/>
        <end position="592"/>
    </location>
</feature>
<dbReference type="SUPFAM" id="SSF52540">
    <property type="entry name" value="P-loop containing nucleoside triphosphate hydrolases"/>
    <property type="match status" value="1"/>
</dbReference>
<dbReference type="InterPro" id="IPR027417">
    <property type="entry name" value="P-loop_NTPase"/>
</dbReference>
<evidence type="ECO:0000256" key="3">
    <source>
        <dbReference type="ARBA" id="ARBA00022741"/>
    </source>
</evidence>
<dbReference type="PANTHER" id="PTHR14950:SF37">
    <property type="entry name" value="ENDORIBONUCLEASE DICER"/>
    <property type="match status" value="1"/>
</dbReference>
<dbReference type="GO" id="GO:0004386">
    <property type="term" value="F:helicase activity"/>
    <property type="evidence" value="ECO:0007669"/>
    <property type="project" value="UniProtKB-KW"/>
</dbReference>
<evidence type="ECO:0000256" key="5">
    <source>
        <dbReference type="ARBA" id="ARBA00022806"/>
    </source>
</evidence>
<dbReference type="GO" id="GO:0050688">
    <property type="term" value="P:regulation of defense response to virus"/>
    <property type="evidence" value="ECO:0007669"/>
    <property type="project" value="UniProtKB-KW"/>
</dbReference>
<feature type="domain" description="RNase III" evidence="11">
    <location>
        <begin position="852"/>
        <end position="988"/>
    </location>
</feature>
<evidence type="ECO:0000256" key="9">
    <source>
        <dbReference type="ARBA" id="ARBA00025403"/>
    </source>
</evidence>
<evidence type="ECO:0000259" key="11">
    <source>
        <dbReference type="PROSITE" id="PS50142"/>
    </source>
</evidence>
<keyword evidence="2" id="KW-0677">Repeat</keyword>
<evidence type="ECO:0000256" key="10">
    <source>
        <dbReference type="PROSITE-ProRule" id="PRU00657"/>
    </source>
</evidence>
<dbReference type="Gene3D" id="1.10.1520.10">
    <property type="entry name" value="Ribonuclease III domain"/>
    <property type="match status" value="2"/>
</dbReference>
<dbReference type="InterPro" id="IPR000999">
    <property type="entry name" value="RNase_III_dom"/>
</dbReference>
<dbReference type="RefSeq" id="XP_056786350.1">
    <property type="nucleotide sequence ID" value="XM_056938342.1"/>
</dbReference>
<dbReference type="GO" id="GO:0030422">
    <property type="term" value="P:siRNA processing"/>
    <property type="evidence" value="ECO:0007669"/>
    <property type="project" value="TreeGrafter"/>
</dbReference>
<feature type="domain" description="RNase III" evidence="11">
    <location>
        <begin position="1021"/>
        <end position="1208"/>
    </location>
</feature>
<dbReference type="Gene3D" id="3.30.160.380">
    <property type="entry name" value="Dicer dimerisation domain"/>
    <property type="match status" value="1"/>
</dbReference>